<sequence length="88" mass="10299">MGRCEPSAVCDVDLRRPPSRTTGREWSGDRSREVSEDDRHLGKDTRERKGGTRMSLIVWKCDLQNVDKLNFLRDVTRHCIRAHFCNRL</sequence>
<organism evidence="2 3">
    <name type="scientific">Myodes glareolus</name>
    <name type="common">Bank vole</name>
    <name type="synonym">Clethrionomys glareolus</name>
    <dbReference type="NCBI Taxonomy" id="447135"/>
    <lineage>
        <taxon>Eukaryota</taxon>
        <taxon>Metazoa</taxon>
        <taxon>Chordata</taxon>
        <taxon>Craniata</taxon>
        <taxon>Vertebrata</taxon>
        <taxon>Euteleostomi</taxon>
        <taxon>Mammalia</taxon>
        <taxon>Eutheria</taxon>
        <taxon>Euarchontoglires</taxon>
        <taxon>Glires</taxon>
        <taxon>Rodentia</taxon>
        <taxon>Myomorpha</taxon>
        <taxon>Muroidea</taxon>
        <taxon>Cricetidae</taxon>
        <taxon>Arvicolinae</taxon>
        <taxon>Myodes</taxon>
    </lineage>
</organism>
<keyword evidence="3" id="KW-1185">Reference proteome</keyword>
<name>A0AAW0JTA0_MYOGA</name>
<protein>
    <submittedName>
        <fullName evidence="2">Uncharacterized protein</fullName>
    </submittedName>
</protein>
<evidence type="ECO:0000313" key="3">
    <source>
        <dbReference type="Proteomes" id="UP001488838"/>
    </source>
</evidence>
<dbReference type="AlphaFoldDB" id="A0AAW0JTA0"/>
<proteinExistence type="predicted"/>
<feature type="region of interest" description="Disordered" evidence="1">
    <location>
        <begin position="14"/>
        <end position="50"/>
    </location>
</feature>
<dbReference type="EMBL" id="JBBHLL010000020">
    <property type="protein sequence ID" value="KAK7829658.1"/>
    <property type="molecule type" value="Genomic_DNA"/>
</dbReference>
<dbReference type="Proteomes" id="UP001488838">
    <property type="component" value="Unassembled WGS sequence"/>
</dbReference>
<comment type="caution">
    <text evidence="2">The sequence shown here is derived from an EMBL/GenBank/DDBJ whole genome shotgun (WGS) entry which is preliminary data.</text>
</comment>
<accession>A0AAW0JTA0</accession>
<evidence type="ECO:0000256" key="1">
    <source>
        <dbReference type="SAM" id="MobiDB-lite"/>
    </source>
</evidence>
<gene>
    <name evidence="2" type="ORF">U0070_013344</name>
</gene>
<evidence type="ECO:0000313" key="2">
    <source>
        <dbReference type="EMBL" id="KAK7829658.1"/>
    </source>
</evidence>
<reference evidence="2 3" key="1">
    <citation type="journal article" date="2023" name="bioRxiv">
        <title>Conserved and derived expression patterns and positive selection on dental genes reveal complex evolutionary context of ever-growing rodent molars.</title>
        <authorList>
            <person name="Calamari Z.T."/>
            <person name="Song A."/>
            <person name="Cohen E."/>
            <person name="Akter M."/>
            <person name="Roy R.D."/>
            <person name="Hallikas O."/>
            <person name="Christensen M.M."/>
            <person name="Li P."/>
            <person name="Marangoni P."/>
            <person name="Jernvall J."/>
            <person name="Klein O.D."/>
        </authorList>
    </citation>
    <scope>NUCLEOTIDE SEQUENCE [LARGE SCALE GENOMIC DNA]</scope>
    <source>
        <strain evidence="2">V071</strain>
    </source>
</reference>